<accession>A0ABR2CDH3</accession>
<protein>
    <submittedName>
        <fullName evidence="1">Uncharacterized protein</fullName>
    </submittedName>
</protein>
<gene>
    <name evidence="1" type="ORF">V6N12_016398</name>
</gene>
<keyword evidence="2" id="KW-1185">Reference proteome</keyword>
<organism evidence="1 2">
    <name type="scientific">Hibiscus sabdariffa</name>
    <name type="common">roselle</name>
    <dbReference type="NCBI Taxonomy" id="183260"/>
    <lineage>
        <taxon>Eukaryota</taxon>
        <taxon>Viridiplantae</taxon>
        <taxon>Streptophyta</taxon>
        <taxon>Embryophyta</taxon>
        <taxon>Tracheophyta</taxon>
        <taxon>Spermatophyta</taxon>
        <taxon>Magnoliopsida</taxon>
        <taxon>eudicotyledons</taxon>
        <taxon>Gunneridae</taxon>
        <taxon>Pentapetalae</taxon>
        <taxon>rosids</taxon>
        <taxon>malvids</taxon>
        <taxon>Malvales</taxon>
        <taxon>Malvaceae</taxon>
        <taxon>Malvoideae</taxon>
        <taxon>Hibiscus</taxon>
    </lineage>
</organism>
<dbReference type="Proteomes" id="UP001472677">
    <property type="component" value="Unassembled WGS sequence"/>
</dbReference>
<sequence>MEFKEWMWSLINKVNTDGGRRLQDGVATCGGVIRNDAGRWISRKGNYVTYRMTRLTVMDDLNVQTSVDLSFLVAGLVLLEIEVPS</sequence>
<name>A0ABR2CDH3_9ROSI</name>
<reference evidence="1 2" key="1">
    <citation type="journal article" date="2024" name="G3 (Bethesda)">
        <title>Genome assembly of Hibiscus sabdariffa L. provides insights into metabolisms of medicinal natural products.</title>
        <authorList>
            <person name="Kim T."/>
        </authorList>
    </citation>
    <scope>NUCLEOTIDE SEQUENCE [LARGE SCALE GENOMIC DNA]</scope>
    <source>
        <strain evidence="1">TK-2024</strain>
        <tissue evidence="1">Old leaves</tissue>
    </source>
</reference>
<dbReference type="EMBL" id="JBBPBM010000055">
    <property type="protein sequence ID" value="KAK8517552.1"/>
    <property type="molecule type" value="Genomic_DNA"/>
</dbReference>
<proteinExistence type="predicted"/>
<evidence type="ECO:0000313" key="2">
    <source>
        <dbReference type="Proteomes" id="UP001472677"/>
    </source>
</evidence>
<comment type="caution">
    <text evidence="1">The sequence shown here is derived from an EMBL/GenBank/DDBJ whole genome shotgun (WGS) entry which is preliminary data.</text>
</comment>
<evidence type="ECO:0000313" key="1">
    <source>
        <dbReference type="EMBL" id="KAK8517552.1"/>
    </source>
</evidence>